<organism evidence="5 6">
    <name type="scientific">Polypterus senegalus</name>
    <name type="common">Senegal bichir</name>
    <dbReference type="NCBI Taxonomy" id="55291"/>
    <lineage>
        <taxon>Eukaryota</taxon>
        <taxon>Metazoa</taxon>
        <taxon>Chordata</taxon>
        <taxon>Craniata</taxon>
        <taxon>Vertebrata</taxon>
        <taxon>Euteleostomi</taxon>
        <taxon>Actinopterygii</taxon>
        <taxon>Polypteriformes</taxon>
        <taxon>Polypteridae</taxon>
        <taxon>Polypterus</taxon>
    </lineage>
</organism>
<feature type="domain" description="HECT" evidence="4">
    <location>
        <begin position="252"/>
        <end position="318"/>
    </location>
</feature>
<dbReference type="EMBL" id="JAAWVN010024811">
    <property type="protein sequence ID" value="MBN3294095.1"/>
    <property type="molecule type" value="Genomic_DNA"/>
</dbReference>
<dbReference type="Pfam" id="PF00632">
    <property type="entry name" value="HECT"/>
    <property type="match status" value="1"/>
</dbReference>
<sequence length="318" mass="35370">MLVRFTDDAGVFEDGIDTGGLRREFLTILMNHLKDRPIFDGSTGQHYLVYNANALREDEYFLAGKMIAVSVVRGGPGPYFLSEDPVLYLAGQPSFKATMNDVTEEEIKKALREIDHAASVEALREFTLKHSTMFQTAGCLRYVATLEEKRTIVSDYLRWYIIDCNSCVIDRRRAGVLGLCFSVILPLPVTRNDTIEKVSTTVTALELEGLFKTDLSLSGNNRRLREGQTLGYWAHYLLDCEGQAAVGVEDAFLFATGLTSLPPSGLEPLPRIQFLDDSPFPMANTCSNTMKLPLLDSYNVFKSHMDFGIQSSTGSGCF</sequence>
<feature type="non-terminal residue" evidence="5">
    <location>
        <position position="318"/>
    </location>
</feature>
<evidence type="ECO:0000259" key="4">
    <source>
        <dbReference type="PROSITE" id="PS50237"/>
    </source>
</evidence>
<keyword evidence="1" id="KW-0808">Transferase</keyword>
<dbReference type="PROSITE" id="PS50237">
    <property type="entry name" value="HECT"/>
    <property type="match status" value="2"/>
</dbReference>
<evidence type="ECO:0000256" key="2">
    <source>
        <dbReference type="ARBA" id="ARBA00022786"/>
    </source>
</evidence>
<dbReference type="Gene3D" id="3.90.1750.10">
    <property type="entry name" value="Hect, E3 ligase catalytic domains"/>
    <property type="match status" value="1"/>
</dbReference>
<reference evidence="5" key="1">
    <citation type="journal article" date="2021" name="Cell">
        <title>Tracing the genetic footprints of vertebrate landing in non-teleost ray-finned fishes.</title>
        <authorList>
            <person name="Bi X."/>
            <person name="Wang K."/>
            <person name="Yang L."/>
            <person name="Pan H."/>
            <person name="Jiang H."/>
            <person name="Wei Q."/>
            <person name="Fang M."/>
            <person name="Yu H."/>
            <person name="Zhu C."/>
            <person name="Cai Y."/>
            <person name="He Y."/>
            <person name="Gan X."/>
            <person name="Zeng H."/>
            <person name="Yu D."/>
            <person name="Zhu Y."/>
            <person name="Jiang H."/>
            <person name="Qiu Q."/>
            <person name="Yang H."/>
            <person name="Zhang Y.E."/>
            <person name="Wang W."/>
            <person name="Zhu M."/>
            <person name="He S."/>
            <person name="Zhang G."/>
        </authorList>
    </citation>
    <scope>NUCLEOTIDE SEQUENCE</scope>
    <source>
        <strain evidence="5">Bchr_001</strain>
    </source>
</reference>
<feature type="non-terminal residue" evidence="5">
    <location>
        <position position="1"/>
    </location>
</feature>
<dbReference type="InterPro" id="IPR035983">
    <property type="entry name" value="Hect_E3_ubiquitin_ligase"/>
</dbReference>
<comment type="caution">
    <text evidence="3">Lacks conserved residue(s) required for the propagation of feature annotation.</text>
</comment>
<keyword evidence="6" id="KW-1185">Reference proteome</keyword>
<comment type="caution">
    <text evidence="5">The sequence shown here is derived from an EMBL/GenBank/DDBJ whole genome shotgun (WGS) entry which is preliminary data.</text>
</comment>
<dbReference type="SUPFAM" id="SSF56204">
    <property type="entry name" value="Hect, E3 ligase catalytic domain"/>
    <property type="match status" value="2"/>
</dbReference>
<keyword evidence="2 3" id="KW-0833">Ubl conjugation pathway</keyword>
<dbReference type="GO" id="GO:0016874">
    <property type="term" value="F:ligase activity"/>
    <property type="evidence" value="ECO:0007669"/>
    <property type="project" value="UniProtKB-KW"/>
</dbReference>
<feature type="domain" description="HECT" evidence="4">
    <location>
        <begin position="1"/>
        <end position="33"/>
    </location>
</feature>
<gene>
    <name evidence="5" type="primary">G2e3_28</name>
    <name evidence="5" type="ORF">GTO92_0021810</name>
</gene>
<proteinExistence type="predicted"/>
<evidence type="ECO:0000313" key="6">
    <source>
        <dbReference type="Proteomes" id="UP001166052"/>
    </source>
</evidence>
<evidence type="ECO:0000313" key="5">
    <source>
        <dbReference type="EMBL" id="MBN3294095.1"/>
    </source>
</evidence>
<dbReference type="Gene3D" id="3.30.2410.10">
    <property type="entry name" value="Hect, E3 ligase catalytic domain"/>
    <property type="match status" value="1"/>
</dbReference>
<accession>A0ABS2Z4W5</accession>
<evidence type="ECO:0000256" key="3">
    <source>
        <dbReference type="PROSITE-ProRule" id="PRU00104"/>
    </source>
</evidence>
<evidence type="ECO:0000256" key="1">
    <source>
        <dbReference type="ARBA" id="ARBA00022679"/>
    </source>
</evidence>
<dbReference type="Proteomes" id="UP001166052">
    <property type="component" value="Unassembled WGS sequence"/>
</dbReference>
<dbReference type="InterPro" id="IPR000569">
    <property type="entry name" value="HECT_dom"/>
</dbReference>
<protein>
    <submittedName>
        <fullName evidence="5">G2E3 ligase</fullName>
    </submittedName>
</protein>
<feature type="active site" description="Glycyl thioester intermediate" evidence="3">
    <location>
        <position position="286"/>
    </location>
</feature>
<name>A0ABS2Z4W5_POLSE</name>
<keyword evidence="5" id="KW-0436">Ligase</keyword>